<reference evidence="2" key="1">
    <citation type="submission" date="2020-10" db="EMBL/GenBank/DDBJ databases">
        <authorList>
            <person name="Gilroy R."/>
        </authorList>
    </citation>
    <scope>NUCLEOTIDE SEQUENCE</scope>
    <source>
        <strain evidence="2">13361</strain>
    </source>
</reference>
<dbReference type="Proteomes" id="UP000886796">
    <property type="component" value="Unassembled WGS sequence"/>
</dbReference>
<organism evidence="2 3">
    <name type="scientific">Candidatus Faecousia excrementigallinarum</name>
    <dbReference type="NCBI Taxonomy" id="2840806"/>
    <lineage>
        <taxon>Bacteria</taxon>
        <taxon>Bacillati</taxon>
        <taxon>Bacillota</taxon>
        <taxon>Clostridia</taxon>
        <taxon>Eubacteriales</taxon>
        <taxon>Oscillospiraceae</taxon>
        <taxon>Faecousia</taxon>
    </lineage>
</organism>
<name>A0A9D0Z390_9FIRM</name>
<evidence type="ECO:0000313" key="2">
    <source>
        <dbReference type="EMBL" id="HIQ68339.1"/>
    </source>
</evidence>
<feature type="transmembrane region" description="Helical" evidence="1">
    <location>
        <begin position="248"/>
        <end position="270"/>
    </location>
</feature>
<reference evidence="2" key="2">
    <citation type="journal article" date="2021" name="PeerJ">
        <title>Extensive microbial diversity within the chicken gut microbiome revealed by metagenomics and culture.</title>
        <authorList>
            <person name="Gilroy R."/>
            <person name="Ravi A."/>
            <person name="Getino M."/>
            <person name="Pursley I."/>
            <person name="Horton D.L."/>
            <person name="Alikhan N.F."/>
            <person name="Baker D."/>
            <person name="Gharbi K."/>
            <person name="Hall N."/>
            <person name="Watson M."/>
            <person name="Adriaenssens E.M."/>
            <person name="Foster-Nyarko E."/>
            <person name="Jarju S."/>
            <person name="Secka A."/>
            <person name="Antonio M."/>
            <person name="Oren A."/>
            <person name="Chaudhuri R.R."/>
            <person name="La Ragione R."/>
            <person name="Hildebrand F."/>
            <person name="Pallen M.J."/>
        </authorList>
    </citation>
    <scope>NUCLEOTIDE SEQUENCE</scope>
    <source>
        <strain evidence="2">13361</strain>
    </source>
</reference>
<accession>A0A9D0Z390</accession>
<gene>
    <name evidence="2" type="ORF">IAB74_07515</name>
</gene>
<evidence type="ECO:0000313" key="3">
    <source>
        <dbReference type="Proteomes" id="UP000886796"/>
    </source>
</evidence>
<dbReference type="AlphaFoldDB" id="A0A9D0Z390"/>
<feature type="transmembrane region" description="Helical" evidence="1">
    <location>
        <begin position="310"/>
        <end position="334"/>
    </location>
</feature>
<protein>
    <submittedName>
        <fullName evidence="2">Uncharacterized protein</fullName>
    </submittedName>
</protein>
<keyword evidence="1" id="KW-0812">Transmembrane</keyword>
<proteinExistence type="predicted"/>
<comment type="caution">
    <text evidence="2">The sequence shown here is derived from an EMBL/GenBank/DDBJ whole genome shotgun (WGS) entry which is preliminary data.</text>
</comment>
<feature type="transmembrane region" description="Helical" evidence="1">
    <location>
        <begin position="210"/>
        <end position="228"/>
    </location>
</feature>
<feature type="transmembrane region" description="Helical" evidence="1">
    <location>
        <begin position="354"/>
        <end position="376"/>
    </location>
</feature>
<keyword evidence="1" id="KW-1133">Transmembrane helix</keyword>
<keyword evidence="1" id="KW-0472">Membrane</keyword>
<feature type="transmembrane region" description="Helical" evidence="1">
    <location>
        <begin position="282"/>
        <end position="303"/>
    </location>
</feature>
<evidence type="ECO:0000256" key="1">
    <source>
        <dbReference type="SAM" id="Phobius"/>
    </source>
</evidence>
<sequence>MQHRNKGFLWVVLLTKRLYKKWTFLLLLALIPALVLGYGLVDKGDAGVLTIALSCQDWEDEAAAEMVEILQRGSQLIRFQVYPTEDAAEDAVKSAQADAAWIFLEGTRERLEAFAHGFSNRDAFIRVVEREESVSTVLAREKLSAAAFTQVGKALYLQYLRAKVPALDGVSQDEFLEYFRQVNLNGQLFTFDSQGQEATAQEASYLTAPVRGLLAVVVVLSGLAGAMYHQQDKAAGTFARVPENRGFLLEMGCQLLILTNVLVVAEAALALTGDTRSFWPEAGAFVVFLFTCLGFSMLLSTLLSHRNAMAVALPVIAVAMLGVCPIFFDLGFLGRFQLLFPPTYFLRGLYQPQYLLWGLLYGSVTLLSAFALGKIVGNRKN</sequence>
<dbReference type="EMBL" id="DVFK01000105">
    <property type="protein sequence ID" value="HIQ68339.1"/>
    <property type="molecule type" value="Genomic_DNA"/>
</dbReference>